<evidence type="ECO:0000313" key="1">
    <source>
        <dbReference type="Proteomes" id="UP001652626"/>
    </source>
</evidence>
<gene>
    <name evidence="2" type="primary">LOC113399811</name>
</gene>
<accession>A0A8B8ICR7</accession>
<sequence length="270" mass="29996">MLGSMSKTEAFFFQGSRRGPPRRTSITVLGTVIKVQAQMKYLSLILDGRWSFWQYFVKLGPKLISGAAALGHLRTWEDWVCYAGGVRPMVLYGALIWMDALTADNWAFLRKPQRVIAVGGIKGYRTVSWTAATLPAGDPPWEFQAEVVAEVYRFRVEARNRGVCPGSAEVGWIRALAQQALFVRWEDELGSPSAGLVAVEAVRSHLSRWVKRKCGTLTFKMTQVLTGHGCFGKYLNGIARREVSPSRHECGASVVTAYHTLSECAAWGLH</sequence>
<protein>
    <submittedName>
        <fullName evidence="2">Uncharacterized protein LOC113399811</fullName>
    </submittedName>
</protein>
<keyword evidence="1" id="KW-1185">Reference proteome</keyword>
<dbReference type="GeneID" id="113399811"/>
<reference evidence="2" key="1">
    <citation type="submission" date="2025-08" db="UniProtKB">
        <authorList>
            <consortium name="RefSeq"/>
        </authorList>
    </citation>
    <scope>IDENTIFICATION</scope>
    <source>
        <tissue evidence="2">Whole body</tissue>
    </source>
</reference>
<dbReference type="OMA" id="RWEDELG"/>
<dbReference type="OrthoDB" id="6914691at2759"/>
<dbReference type="Proteomes" id="UP001652626">
    <property type="component" value="Chromosome 8"/>
</dbReference>
<name>A0A8B8ICR7_VANTA</name>
<dbReference type="AlphaFoldDB" id="A0A8B8ICR7"/>
<dbReference type="RefSeq" id="XP_026494840.2">
    <property type="nucleotide sequence ID" value="XM_026639055.2"/>
</dbReference>
<proteinExistence type="predicted"/>
<evidence type="ECO:0000313" key="2">
    <source>
        <dbReference type="RefSeq" id="XP_026494840.2"/>
    </source>
</evidence>
<organism evidence="1 2">
    <name type="scientific">Vanessa tameamea</name>
    <name type="common">Kamehameha butterfly</name>
    <dbReference type="NCBI Taxonomy" id="334116"/>
    <lineage>
        <taxon>Eukaryota</taxon>
        <taxon>Metazoa</taxon>
        <taxon>Ecdysozoa</taxon>
        <taxon>Arthropoda</taxon>
        <taxon>Hexapoda</taxon>
        <taxon>Insecta</taxon>
        <taxon>Pterygota</taxon>
        <taxon>Neoptera</taxon>
        <taxon>Endopterygota</taxon>
        <taxon>Lepidoptera</taxon>
        <taxon>Glossata</taxon>
        <taxon>Ditrysia</taxon>
        <taxon>Papilionoidea</taxon>
        <taxon>Nymphalidae</taxon>
        <taxon>Nymphalinae</taxon>
        <taxon>Vanessa</taxon>
    </lineage>
</organism>